<protein>
    <submittedName>
        <fullName evidence="4">Nucleoside-diphosphate sugar epimerase</fullName>
    </submittedName>
</protein>
<evidence type="ECO:0000313" key="5">
    <source>
        <dbReference type="Proteomes" id="UP000318717"/>
    </source>
</evidence>
<feature type="transmembrane region" description="Helical" evidence="2">
    <location>
        <begin position="88"/>
        <end position="110"/>
    </location>
</feature>
<dbReference type="Pfam" id="PF02719">
    <property type="entry name" value="Polysacc_synt_2"/>
    <property type="match status" value="1"/>
</dbReference>
<dbReference type="InterPro" id="IPR003869">
    <property type="entry name" value="Polysac_CapD-like"/>
</dbReference>
<evidence type="ECO:0000313" key="4">
    <source>
        <dbReference type="EMBL" id="GEA52348.1"/>
    </source>
</evidence>
<feature type="transmembrane region" description="Helical" evidence="2">
    <location>
        <begin position="21"/>
        <end position="39"/>
    </location>
</feature>
<dbReference type="CDD" id="cd05237">
    <property type="entry name" value="UDP_invert_4-6DH_SDR_e"/>
    <property type="match status" value="1"/>
</dbReference>
<dbReference type="Gene3D" id="3.40.50.720">
    <property type="entry name" value="NAD(P)-binding Rossmann-like Domain"/>
    <property type="match status" value="2"/>
</dbReference>
<dbReference type="EMBL" id="BJLF01000018">
    <property type="protein sequence ID" value="GEA52348.1"/>
    <property type="molecule type" value="Genomic_DNA"/>
</dbReference>
<reference evidence="4 5" key="1">
    <citation type="submission" date="2019-06" db="EMBL/GenBank/DDBJ databases">
        <title>Whole genome shotgun sequence of Vibrio inusitatus NBRC 102082.</title>
        <authorList>
            <person name="Hosoyama A."/>
            <person name="Uohara A."/>
            <person name="Ohji S."/>
            <person name="Ichikawa N."/>
        </authorList>
    </citation>
    <scope>NUCLEOTIDE SEQUENCE [LARGE SCALE GENOMIC DNA]</scope>
    <source>
        <strain evidence="4 5">NBRC 102082</strain>
    </source>
</reference>
<organism evidence="4 5">
    <name type="scientific">Vibrio inusitatus NBRC 102082</name>
    <dbReference type="NCBI Taxonomy" id="1219070"/>
    <lineage>
        <taxon>Bacteria</taxon>
        <taxon>Pseudomonadati</taxon>
        <taxon>Pseudomonadota</taxon>
        <taxon>Gammaproteobacteria</taxon>
        <taxon>Vibrionales</taxon>
        <taxon>Vibrionaceae</taxon>
        <taxon>Vibrio</taxon>
    </lineage>
</organism>
<dbReference type="OrthoDB" id="9803111at2"/>
<dbReference type="SUPFAM" id="SSF51735">
    <property type="entry name" value="NAD(P)-binding Rossmann-fold domains"/>
    <property type="match status" value="2"/>
</dbReference>
<proteinExistence type="inferred from homology"/>
<evidence type="ECO:0000259" key="3">
    <source>
        <dbReference type="Pfam" id="PF02719"/>
    </source>
</evidence>
<dbReference type="Pfam" id="PF13727">
    <property type="entry name" value="CoA_binding_3"/>
    <property type="match status" value="1"/>
</dbReference>
<gene>
    <name evidence="4" type="ORF">VIN01S_31520</name>
</gene>
<evidence type="ECO:0000256" key="2">
    <source>
        <dbReference type="SAM" id="Phobius"/>
    </source>
</evidence>
<comment type="caution">
    <text evidence="4">The sequence shown here is derived from an EMBL/GenBank/DDBJ whole genome shotgun (WGS) entry which is preliminary data.</text>
</comment>
<comment type="similarity">
    <text evidence="1">Belongs to the polysaccharide synthase family.</text>
</comment>
<accession>A0A4Y3HZA3</accession>
<dbReference type="PANTHER" id="PTHR43318:SF1">
    <property type="entry name" value="POLYSACCHARIDE BIOSYNTHESIS PROTEIN EPSC-RELATED"/>
    <property type="match status" value="1"/>
</dbReference>
<keyword evidence="2" id="KW-0812">Transmembrane</keyword>
<keyword evidence="2" id="KW-1133">Transmembrane helix</keyword>
<evidence type="ECO:0000256" key="1">
    <source>
        <dbReference type="ARBA" id="ARBA00007430"/>
    </source>
</evidence>
<name>A0A4Y3HZA3_9VIBR</name>
<dbReference type="PANTHER" id="PTHR43318">
    <property type="entry name" value="UDP-N-ACETYLGLUCOSAMINE 4,6-DEHYDRATASE"/>
    <property type="match status" value="1"/>
</dbReference>
<dbReference type="RefSeq" id="WP_141346794.1">
    <property type="nucleotide sequence ID" value="NZ_BJLF01000018.1"/>
</dbReference>
<dbReference type="Proteomes" id="UP000318717">
    <property type="component" value="Unassembled WGS sequence"/>
</dbReference>
<feature type="domain" description="Polysaccharide biosynthesis protein CapD-like" evidence="3">
    <location>
        <begin position="289"/>
        <end position="585"/>
    </location>
</feature>
<keyword evidence="2" id="KW-0472">Membrane</keyword>
<dbReference type="InterPro" id="IPR036291">
    <property type="entry name" value="NAD(P)-bd_dom_sf"/>
</dbReference>
<sequence length="653" mass="72215">MKNFLTGLFQLPRFSKQIISIVIDSFAVTSALALAYWIRLGEAPAEISETVFDTAILTVFSTVFLTIAIFACLGLYRAMLRYMTVQVISQVIVGSLGSSLALILVGYLIGGFVPRSIPFIYAGLLTLFCAGGRLLMRAIVVDYVSNINKGRVLIYGAGSAGRQLASGLKTSEENRVCGFIDDEKALQGSVIQGLPVYSFDKAQAVIDQDRIQRVLLALPRVSRAQRKKIIDTLLPLTIEVLSVPTIEEMLKDDQEIQSVREVPVEDLLGRDPVPPRKDMLTQDIEGKVVMVTGAGGSIGSEICRQVLNNNPKTLVLFELTELALYSIDKELQEYATKNDLTVRIVPLLGSVQRINRLEKTMRAFSVQTIYHAAAYKHVPMVEFNVVEGVRNNVFGTYYTAKAALQSGVETFVLISTDKAVRPTNVMGASKRLAELAIQAIAQKCKSESLPTRFSMVRFGNVLGSSGSVVPLFKKQIAEGGPITITHKDITRYFMTIPEASQLVIQAGAMAEGGDVFVLDMGEPVKIVDLAENLIRLSGLVPKNEQEPYGDVEITFTGLRPGEKLYEELLVGEEELDTEHSQIKRANEVYIPYKEFIAYLDKLDQASHDYQHQKIRELLLELPLQFNPTDDINDLVWNEKIARGLIVVKDTVNS</sequence>
<keyword evidence="5" id="KW-1185">Reference proteome</keyword>
<dbReference type="InterPro" id="IPR051203">
    <property type="entry name" value="Polysaccharide_Synthase-Rel"/>
</dbReference>
<dbReference type="AlphaFoldDB" id="A0A4Y3HZA3"/>
<feature type="transmembrane region" description="Helical" evidence="2">
    <location>
        <begin position="51"/>
        <end position="76"/>
    </location>
</feature>